<dbReference type="SMART" id="SM00561">
    <property type="entry name" value="MBT"/>
    <property type="match status" value="4"/>
</dbReference>
<feature type="compositionally biased region" description="Basic residues" evidence="5">
    <location>
        <begin position="550"/>
        <end position="568"/>
    </location>
</feature>
<dbReference type="PANTHER" id="PTHR12247:SF104">
    <property type="entry name" value="POLYCOMB PROTEIN SFMBT"/>
    <property type="match status" value="1"/>
</dbReference>
<dbReference type="SUPFAM" id="SSF47769">
    <property type="entry name" value="SAM/Pointed domain"/>
    <property type="match status" value="1"/>
</dbReference>
<feature type="compositionally biased region" description="Polar residues" evidence="5">
    <location>
        <begin position="582"/>
        <end position="593"/>
    </location>
</feature>
<evidence type="ECO:0000313" key="7">
    <source>
        <dbReference type="EMBL" id="TRY73854.1"/>
    </source>
</evidence>
<reference evidence="7 8" key="1">
    <citation type="journal article" date="2018" name="Nat. Ecol. Evol.">
        <title>Genomic signatures of mitonuclear coevolution across populations of Tigriopus californicus.</title>
        <authorList>
            <person name="Barreto F.S."/>
            <person name="Watson E.T."/>
            <person name="Lima T.G."/>
            <person name="Willett C.S."/>
            <person name="Edmands S."/>
            <person name="Li W."/>
            <person name="Burton R.S."/>
        </authorList>
    </citation>
    <scope>NUCLEOTIDE SEQUENCE [LARGE SCALE GENOMIC DNA]</scope>
    <source>
        <strain evidence="7 8">San Diego</strain>
    </source>
</reference>
<dbReference type="GO" id="GO:0005634">
    <property type="term" value="C:nucleus"/>
    <property type="evidence" value="ECO:0007669"/>
    <property type="project" value="UniProtKB-SubCell"/>
</dbReference>
<protein>
    <recommendedName>
        <fullName evidence="6">SAM domain-containing protein</fullName>
    </recommendedName>
</protein>
<dbReference type="Gene3D" id="2.30.30.140">
    <property type="match status" value="4"/>
</dbReference>
<feature type="compositionally biased region" description="Polar residues" evidence="5">
    <location>
        <begin position="1"/>
        <end position="22"/>
    </location>
</feature>
<comment type="caution">
    <text evidence="7">The sequence shown here is derived from an EMBL/GenBank/DDBJ whole genome shotgun (WGS) entry which is preliminary data.</text>
</comment>
<evidence type="ECO:0000256" key="5">
    <source>
        <dbReference type="SAM" id="MobiDB-lite"/>
    </source>
</evidence>
<name>A0A553P840_TIGCA</name>
<dbReference type="SUPFAM" id="SSF63748">
    <property type="entry name" value="Tudor/PWWP/MBT"/>
    <property type="match status" value="4"/>
</dbReference>
<dbReference type="AlphaFoldDB" id="A0A553P840"/>
<evidence type="ECO:0000256" key="1">
    <source>
        <dbReference type="ARBA" id="ARBA00004123"/>
    </source>
</evidence>
<evidence type="ECO:0000256" key="2">
    <source>
        <dbReference type="ARBA" id="ARBA00022737"/>
    </source>
</evidence>
<dbReference type="InterPro" id="IPR013761">
    <property type="entry name" value="SAM/pointed_sf"/>
</dbReference>
<dbReference type="InterPro" id="IPR004092">
    <property type="entry name" value="Mbt"/>
</dbReference>
<dbReference type="Pfam" id="PF02820">
    <property type="entry name" value="MBT"/>
    <property type="match status" value="4"/>
</dbReference>
<comment type="subcellular location">
    <subcellularLocation>
        <location evidence="1">Nucleus</location>
    </subcellularLocation>
</comment>
<feature type="compositionally biased region" description="Pro residues" evidence="5">
    <location>
        <begin position="626"/>
        <end position="640"/>
    </location>
</feature>
<dbReference type="STRING" id="6832.A0A553P840"/>
<dbReference type="GO" id="GO:0003682">
    <property type="term" value="F:chromatin binding"/>
    <property type="evidence" value="ECO:0007669"/>
    <property type="project" value="TreeGrafter"/>
</dbReference>
<feature type="repeat" description="MBT" evidence="4">
    <location>
        <begin position="235"/>
        <end position="336"/>
    </location>
</feature>
<dbReference type="InterPro" id="IPR050548">
    <property type="entry name" value="PcG_chromatin_remod_factors"/>
</dbReference>
<dbReference type="InterPro" id="IPR001660">
    <property type="entry name" value="SAM"/>
</dbReference>
<feature type="compositionally biased region" description="Low complexity" evidence="5">
    <location>
        <begin position="641"/>
        <end position="652"/>
    </location>
</feature>
<keyword evidence="2" id="KW-0677">Repeat</keyword>
<dbReference type="GO" id="GO:0042393">
    <property type="term" value="F:histone binding"/>
    <property type="evidence" value="ECO:0007669"/>
    <property type="project" value="TreeGrafter"/>
</dbReference>
<feature type="repeat" description="MBT" evidence="4">
    <location>
        <begin position="448"/>
        <end position="546"/>
    </location>
</feature>
<feature type="repeat" description="MBT" evidence="4">
    <location>
        <begin position="120"/>
        <end position="227"/>
    </location>
</feature>
<dbReference type="SMART" id="SM00454">
    <property type="entry name" value="SAM"/>
    <property type="match status" value="1"/>
</dbReference>
<dbReference type="OMA" id="NREIPQH"/>
<dbReference type="GO" id="GO:0045892">
    <property type="term" value="P:negative regulation of DNA-templated transcription"/>
    <property type="evidence" value="ECO:0007669"/>
    <property type="project" value="TreeGrafter"/>
</dbReference>
<dbReference type="Gene3D" id="1.10.150.50">
    <property type="entry name" value="Transcription Factor, Ets-1"/>
    <property type="match status" value="1"/>
</dbReference>
<evidence type="ECO:0000256" key="3">
    <source>
        <dbReference type="ARBA" id="ARBA00023242"/>
    </source>
</evidence>
<dbReference type="PROSITE" id="PS50105">
    <property type="entry name" value="SAM_DOMAIN"/>
    <property type="match status" value="1"/>
</dbReference>
<dbReference type="PROSITE" id="PS51079">
    <property type="entry name" value="MBT"/>
    <property type="match status" value="4"/>
</dbReference>
<evidence type="ECO:0000259" key="6">
    <source>
        <dbReference type="PROSITE" id="PS50105"/>
    </source>
</evidence>
<accession>A0A553P840</accession>
<sequence>METDTPQNPGTTLTSGPASTVTDPLPSGAATNGAAASADSASELNDPAPAPANAPSNAPSNAPANAPASDATEGWAPVAARDSSASDSSLIPARNLVFSYPIEDYTHPSLSTSHDLKHSYSWESLMSAPDFVAAPVTAFKHAPMSECWDQITVGMKVEVENKDAEHFGLFDVSYWVASVLRLSGYNALLRYEGFGQDGTKDFWLSVCSDKIHPVGWCATKGKPLIPPRAIQTKRSDWKDYLVKRLTGARTLPTNFYSKVWQSVGSIFKPGMKLEVVDKMRICQVRVATIFEIIGRRLYLQYDNVDHNDKGFWCHEESPLIHPVGWAHRVGHQIEAPQAYYDRCALETYTDTDCTADMFPEYKQPPGQFQVGMKIEAVDPLNLATVCVATIMKVLRFGYIMVRIDGYETDETGSDWFCYHGSSPLIFPPGYCEKKNIKLKPPTGWEDNFTWYDYLKETKAQAAAVSLFNPHRDDVRHGFKVGMKVEASDQMDPRLICVSTIGRVVGRLLKVHFDGWEDDYDQWMDCENVDIYPVGWAELVGHKLEGPRKMPPQKKEKRKPVGRKGKKRASAGGGNSSNAGGSTTVSPNPNNQGPLATPNGRKSGRKTASPVNVKEVEEVPEVAPLAPKTPSPSPPPPPPPASSSSALVAVPASSSPPPPVLEAQSVEPASPTPPPPTLTPALAIKVIPRLVDSAGQVSNQRIRDSNLDPANWNVDEVAQFLEINDCATLVDAFIDQGVDGSRFLSLAKEEVMKLANNKIGPCLKVENLLTLLKARMNPAQARFLATIRKSTP</sequence>
<dbReference type="Pfam" id="PF07647">
    <property type="entry name" value="SAM_2"/>
    <property type="match status" value="1"/>
</dbReference>
<dbReference type="EMBL" id="VCGU01000007">
    <property type="protein sequence ID" value="TRY73854.1"/>
    <property type="molecule type" value="Genomic_DNA"/>
</dbReference>
<dbReference type="OrthoDB" id="5800688at2759"/>
<feature type="region of interest" description="Disordered" evidence="5">
    <location>
        <begin position="544"/>
        <end position="679"/>
    </location>
</feature>
<feature type="domain" description="SAM" evidence="6">
    <location>
        <begin position="711"/>
        <end position="774"/>
    </location>
</feature>
<evidence type="ECO:0000256" key="4">
    <source>
        <dbReference type="PROSITE-ProRule" id="PRU00459"/>
    </source>
</evidence>
<evidence type="ECO:0000313" key="8">
    <source>
        <dbReference type="Proteomes" id="UP000318571"/>
    </source>
</evidence>
<proteinExistence type="predicted"/>
<dbReference type="PANTHER" id="PTHR12247">
    <property type="entry name" value="POLYCOMB GROUP PROTEIN"/>
    <property type="match status" value="1"/>
</dbReference>
<dbReference type="Proteomes" id="UP000318571">
    <property type="component" value="Chromosome 3"/>
</dbReference>
<feature type="compositionally biased region" description="Low complexity" evidence="5">
    <location>
        <begin position="27"/>
        <end position="84"/>
    </location>
</feature>
<gene>
    <name evidence="7" type="ORF">TCAL_01907</name>
</gene>
<feature type="repeat" description="MBT" evidence="4">
    <location>
        <begin position="338"/>
        <end position="441"/>
    </location>
</feature>
<feature type="region of interest" description="Disordered" evidence="5">
    <location>
        <begin position="1"/>
        <end position="84"/>
    </location>
</feature>
<keyword evidence="8" id="KW-1185">Reference proteome</keyword>
<organism evidence="7 8">
    <name type="scientific">Tigriopus californicus</name>
    <name type="common">Marine copepod</name>
    <dbReference type="NCBI Taxonomy" id="6832"/>
    <lineage>
        <taxon>Eukaryota</taxon>
        <taxon>Metazoa</taxon>
        <taxon>Ecdysozoa</taxon>
        <taxon>Arthropoda</taxon>
        <taxon>Crustacea</taxon>
        <taxon>Multicrustacea</taxon>
        <taxon>Hexanauplia</taxon>
        <taxon>Copepoda</taxon>
        <taxon>Harpacticoida</taxon>
        <taxon>Harpacticidae</taxon>
        <taxon>Tigriopus</taxon>
    </lineage>
</organism>
<keyword evidence="3" id="KW-0539">Nucleus</keyword>
<dbReference type="CDD" id="cd20100">
    <property type="entry name" value="MBT_dSfmbt-like_rpt4"/>
    <property type="match status" value="1"/>
</dbReference>